<name>A0A0M2HIN7_9MICO</name>
<proteinExistence type="predicted"/>
<gene>
    <name evidence="2" type="ORF">RS81_00486</name>
</gene>
<dbReference type="SUPFAM" id="SSF54909">
    <property type="entry name" value="Dimeric alpha+beta barrel"/>
    <property type="match status" value="1"/>
</dbReference>
<dbReference type="AlphaFoldDB" id="A0A0M2HIN7"/>
<dbReference type="PATRIC" id="fig|92835.4.peg.498"/>
<accession>A0A0M2HIN7</accession>
<dbReference type="Proteomes" id="UP000033956">
    <property type="component" value="Unassembled WGS sequence"/>
</dbReference>
<comment type="caution">
    <text evidence="2">The sequence shown here is derived from an EMBL/GenBank/DDBJ whole genome shotgun (WGS) entry which is preliminary data.</text>
</comment>
<evidence type="ECO:0000259" key="1">
    <source>
        <dbReference type="Pfam" id="PF03992"/>
    </source>
</evidence>
<dbReference type="Pfam" id="PF03992">
    <property type="entry name" value="ABM"/>
    <property type="match status" value="1"/>
</dbReference>
<organism evidence="2 3">
    <name type="scientific">Microbacterium terrae</name>
    <dbReference type="NCBI Taxonomy" id="69369"/>
    <lineage>
        <taxon>Bacteria</taxon>
        <taxon>Bacillati</taxon>
        <taxon>Actinomycetota</taxon>
        <taxon>Actinomycetes</taxon>
        <taxon>Micrococcales</taxon>
        <taxon>Microbacteriaceae</taxon>
        <taxon>Microbacterium</taxon>
    </lineage>
</organism>
<dbReference type="InterPro" id="IPR011008">
    <property type="entry name" value="Dimeric_a/b-barrel"/>
</dbReference>
<reference evidence="2 3" key="1">
    <citation type="submission" date="2015-02" db="EMBL/GenBank/DDBJ databases">
        <title>Draft genome sequences of ten Microbacterium spp. with emphasis on heavy metal contaminated environments.</title>
        <authorList>
            <person name="Corretto E."/>
        </authorList>
    </citation>
    <scope>NUCLEOTIDE SEQUENCE [LARGE SCALE GENOMIC DNA]</scope>
    <source>
        <strain evidence="2 3">DSM 12510</strain>
    </source>
</reference>
<sequence>MTPVSLTGRLVCATRADADLVEQLLPDHIALTRAEPGCLSFAVTRRIDEPLVWDVDELFDGEGSFRAHQARVAASEWGRRTAAIRRDYVVVGLG</sequence>
<protein>
    <recommendedName>
        <fullName evidence="1">ABM domain-containing protein</fullName>
    </recommendedName>
</protein>
<dbReference type="EMBL" id="JYIZ01000030">
    <property type="protein sequence ID" value="KJL44652.1"/>
    <property type="molecule type" value="Genomic_DNA"/>
</dbReference>
<dbReference type="STRING" id="92835.RS81_00486"/>
<evidence type="ECO:0000313" key="3">
    <source>
        <dbReference type="Proteomes" id="UP000033956"/>
    </source>
</evidence>
<feature type="domain" description="ABM" evidence="1">
    <location>
        <begin position="17"/>
        <end position="76"/>
    </location>
</feature>
<dbReference type="Gene3D" id="3.30.70.100">
    <property type="match status" value="1"/>
</dbReference>
<keyword evidence="3" id="KW-1185">Reference proteome</keyword>
<evidence type="ECO:0000313" key="2">
    <source>
        <dbReference type="EMBL" id="KJL44652.1"/>
    </source>
</evidence>
<dbReference type="OrthoDB" id="9812192at2"/>
<dbReference type="InterPro" id="IPR007138">
    <property type="entry name" value="ABM_dom"/>
</dbReference>
<dbReference type="RefSeq" id="WP_045274487.1">
    <property type="nucleotide sequence ID" value="NZ_BAAAUP010000003.1"/>
</dbReference>